<feature type="domain" description="HTH bat-type" evidence="4">
    <location>
        <begin position="563"/>
        <end position="613"/>
    </location>
</feature>
<evidence type="ECO:0000313" key="8">
    <source>
        <dbReference type="EMBL" id="EJN60953.1"/>
    </source>
</evidence>
<keyword evidence="2" id="KW-0804">Transcription</keyword>
<evidence type="ECO:0000259" key="7">
    <source>
        <dbReference type="Pfam" id="PF15915"/>
    </source>
</evidence>
<feature type="domain" description="GAF" evidence="6">
    <location>
        <begin position="251"/>
        <end position="392"/>
    </location>
</feature>
<keyword evidence="1" id="KW-0805">Transcription regulation</keyword>
<dbReference type="Pfam" id="PF04967">
    <property type="entry name" value="HTH_10"/>
    <property type="match status" value="1"/>
</dbReference>
<evidence type="ECO:0000259" key="6">
    <source>
        <dbReference type="Pfam" id="PF13185"/>
    </source>
</evidence>
<dbReference type="InterPro" id="IPR029016">
    <property type="entry name" value="GAF-like_dom_sf"/>
</dbReference>
<dbReference type="PANTHER" id="PTHR34236:SF1">
    <property type="entry name" value="DIMETHYL SULFOXIDE REDUCTASE TRANSCRIPTIONAL ACTIVATOR"/>
    <property type="match status" value="1"/>
</dbReference>
<protein>
    <recommendedName>
        <fullName evidence="10">PAS domain-containing protein</fullName>
    </recommendedName>
</protein>
<reference evidence="8 9" key="1">
    <citation type="journal article" date="2012" name="J. Bacteriol.">
        <title>Draft Genome Sequence of the Extremely Halophilic Archaeon Halogranum salarium B-1T.</title>
        <authorList>
            <person name="Kim K.K."/>
            <person name="Lee K.C."/>
            <person name="Lee J.S."/>
        </authorList>
    </citation>
    <scope>NUCLEOTIDE SEQUENCE [LARGE SCALE GENOMIC DNA]</scope>
    <source>
        <strain evidence="8 9">B-1</strain>
    </source>
</reference>
<evidence type="ECO:0000256" key="3">
    <source>
        <dbReference type="SAM" id="Coils"/>
    </source>
</evidence>
<dbReference type="NCBIfam" id="TIGR00229">
    <property type="entry name" value="sensory_box"/>
    <property type="match status" value="1"/>
</dbReference>
<dbReference type="eggNOG" id="arCOG02329">
    <property type="taxonomic scope" value="Archaea"/>
</dbReference>
<dbReference type="SUPFAM" id="SSF55781">
    <property type="entry name" value="GAF domain-like"/>
    <property type="match status" value="1"/>
</dbReference>
<feature type="domain" description="PAS fold-4" evidence="5">
    <location>
        <begin position="96"/>
        <end position="210"/>
    </location>
</feature>
<organism evidence="8 9">
    <name type="scientific">Halogranum salarium B-1</name>
    <dbReference type="NCBI Taxonomy" id="1210908"/>
    <lineage>
        <taxon>Archaea</taxon>
        <taxon>Methanobacteriati</taxon>
        <taxon>Methanobacteriota</taxon>
        <taxon>Stenosarchaea group</taxon>
        <taxon>Halobacteria</taxon>
        <taxon>Halobacteriales</taxon>
        <taxon>Haloferacaceae</taxon>
    </lineage>
</organism>
<dbReference type="Pfam" id="PF08448">
    <property type="entry name" value="PAS_4"/>
    <property type="match status" value="1"/>
</dbReference>
<dbReference type="RefSeq" id="WP_009374774.1">
    <property type="nucleotide sequence ID" value="NZ_ALJD01000003.1"/>
</dbReference>
<dbReference type="SUPFAM" id="SSF55785">
    <property type="entry name" value="PYP-like sensor domain (PAS domain)"/>
    <property type="match status" value="1"/>
</dbReference>
<dbReference type="OrthoDB" id="165911at2157"/>
<dbReference type="InterPro" id="IPR035965">
    <property type="entry name" value="PAS-like_dom_sf"/>
</dbReference>
<accession>J3A642</accession>
<dbReference type="PANTHER" id="PTHR34236">
    <property type="entry name" value="DIMETHYL SULFOXIDE REDUCTASE TRANSCRIPTIONAL ACTIVATOR"/>
    <property type="match status" value="1"/>
</dbReference>
<dbReference type="Pfam" id="PF13185">
    <property type="entry name" value="GAF_2"/>
    <property type="match status" value="1"/>
</dbReference>
<dbReference type="Pfam" id="PF15915">
    <property type="entry name" value="BAT"/>
    <property type="match status" value="1"/>
</dbReference>
<evidence type="ECO:0000313" key="9">
    <source>
        <dbReference type="Proteomes" id="UP000007813"/>
    </source>
</evidence>
<sequence length="631" mass="69865">MVQKMVTEDDEGKRVVDSHGETVGMVSEVKNGTAYVDPDPGITGLRADGTVVAAEQSLSKTADDGLVCTVRDITEQKRQRELADYYRSVVEDVFGESDVGVLIVDSSNRVALTNQTTERYFGLEDTSVEGRAMDELVEESLKQQVADPAAFVEGVTQTNEDSASTDEFEVHVLPGNGRDERYLEHRSQPIRSGEYTGGRLELYYDVSERKHQEQELRKSKERLERSNERLRTLNDLNALVQDITQTLIAQSDREGIERAVCEALGESGLYSAASIGEVAPEGEAGTLRTSVVRDGEFVDPHTATALESDAAMRAARTGDVQVVRELDHTDTESTAWITQARDHGDRSAVMVPIGYEETSYVVLTLYTTRTNPCHSQERTVVRRLSEVIGHAINGVETKQRLFADTVVELEFSSADPTFFFNTVSAELDCTVRLNDTVRNRDGDFVYYVTVRTDAVDDARAVFDRMDAVNGARLVSEDSDDECVFEISVTGKSIGRMLAEQDAKITTAVSEEGTTRLTATIGPQSDVRTVVDAINARYANAEFTARREATRSDTEVRNVFDENLTDKQRSAVQAAYHSGFYSWPRESTGEDVAESLGISASTYHQHLRAAHRAILLELVEGDDEERPDDETE</sequence>
<evidence type="ECO:0000259" key="4">
    <source>
        <dbReference type="Pfam" id="PF04967"/>
    </source>
</evidence>
<proteinExistence type="predicted"/>
<keyword evidence="3" id="KW-0175">Coiled coil</keyword>
<dbReference type="eggNOG" id="arCOG02278">
    <property type="taxonomic scope" value="Archaea"/>
</dbReference>
<dbReference type="InterPro" id="IPR007050">
    <property type="entry name" value="HTH_bacterioopsin"/>
</dbReference>
<comment type="caution">
    <text evidence="8">The sequence shown here is derived from an EMBL/GenBank/DDBJ whole genome shotgun (WGS) entry which is preliminary data.</text>
</comment>
<dbReference type="InterPro" id="IPR003018">
    <property type="entry name" value="GAF"/>
</dbReference>
<evidence type="ECO:0000256" key="2">
    <source>
        <dbReference type="ARBA" id="ARBA00023163"/>
    </source>
</evidence>
<dbReference type="Proteomes" id="UP000007813">
    <property type="component" value="Unassembled WGS sequence"/>
</dbReference>
<gene>
    <name evidence="8" type="ORF">HSB1_15560</name>
</gene>
<name>J3A642_9EURY</name>
<dbReference type="eggNOG" id="arCOG08931">
    <property type="taxonomic scope" value="Archaea"/>
</dbReference>
<dbReference type="InterPro" id="IPR013656">
    <property type="entry name" value="PAS_4"/>
</dbReference>
<feature type="coiled-coil region" evidence="3">
    <location>
        <begin position="209"/>
        <end position="236"/>
    </location>
</feature>
<evidence type="ECO:0000256" key="1">
    <source>
        <dbReference type="ARBA" id="ARBA00023015"/>
    </source>
</evidence>
<dbReference type="InterPro" id="IPR031803">
    <property type="entry name" value="BAT_GAF/HTH-assoc"/>
</dbReference>
<dbReference type="AlphaFoldDB" id="J3A642"/>
<dbReference type="Gene3D" id="3.30.450.40">
    <property type="match status" value="1"/>
</dbReference>
<dbReference type="Gene3D" id="3.30.450.20">
    <property type="entry name" value="PAS domain"/>
    <property type="match status" value="1"/>
</dbReference>
<feature type="domain" description="Bacterioopsin transcriptional activator GAF and HTH associated" evidence="7">
    <location>
        <begin position="404"/>
        <end position="554"/>
    </location>
</feature>
<dbReference type="EMBL" id="ALJD01000003">
    <property type="protein sequence ID" value="EJN60953.1"/>
    <property type="molecule type" value="Genomic_DNA"/>
</dbReference>
<evidence type="ECO:0008006" key="10">
    <source>
        <dbReference type="Google" id="ProtNLM"/>
    </source>
</evidence>
<dbReference type="InterPro" id="IPR000014">
    <property type="entry name" value="PAS"/>
</dbReference>
<evidence type="ECO:0000259" key="5">
    <source>
        <dbReference type="Pfam" id="PF08448"/>
    </source>
</evidence>